<proteinExistence type="predicted"/>
<evidence type="ECO:0000313" key="2">
    <source>
        <dbReference type="EMBL" id="KUM51031.1"/>
    </source>
</evidence>
<protein>
    <submittedName>
        <fullName evidence="2">Uncharacterized protein</fullName>
    </submittedName>
</protein>
<dbReference type="AlphaFoldDB" id="A0A101M4P3"/>
<geneLocation type="mitochondrion" evidence="2"/>
<gene>
    <name evidence="2" type="ORF">ABT39_MTgene877</name>
</gene>
<accession>A0A101M4P3</accession>
<sequence>MHSQTISSNCLKSIIKAYLSQVVRSPGRVGHEKNESKTNFLPSSLNNPSQQLSTSQQFQYVILLSTTWGYFSEETKTQYKCDFSRLIFVTWKGSCPFFP</sequence>
<organism evidence="2">
    <name type="scientific">Picea glauca</name>
    <name type="common">White spruce</name>
    <name type="synonym">Pinus glauca</name>
    <dbReference type="NCBI Taxonomy" id="3330"/>
    <lineage>
        <taxon>Eukaryota</taxon>
        <taxon>Viridiplantae</taxon>
        <taxon>Streptophyta</taxon>
        <taxon>Embryophyta</taxon>
        <taxon>Tracheophyta</taxon>
        <taxon>Spermatophyta</taxon>
        <taxon>Pinopsida</taxon>
        <taxon>Pinidae</taxon>
        <taxon>Conifers I</taxon>
        <taxon>Pinales</taxon>
        <taxon>Pinaceae</taxon>
        <taxon>Picea</taxon>
    </lineage>
</organism>
<evidence type="ECO:0000256" key="1">
    <source>
        <dbReference type="SAM" id="MobiDB-lite"/>
    </source>
</evidence>
<feature type="region of interest" description="Disordered" evidence="1">
    <location>
        <begin position="26"/>
        <end position="48"/>
    </location>
</feature>
<reference evidence="2" key="1">
    <citation type="journal article" date="2015" name="Genome Biol. Evol.">
        <title>Organellar Genomes of White Spruce (Picea glauca): Assembly and Annotation.</title>
        <authorList>
            <person name="Jackman S.D."/>
            <person name="Warren R.L."/>
            <person name="Gibb E.A."/>
            <person name="Vandervalk B.P."/>
            <person name="Mohamadi H."/>
            <person name="Chu J."/>
            <person name="Raymond A."/>
            <person name="Pleasance S."/>
            <person name="Coope R."/>
            <person name="Wildung M.R."/>
            <person name="Ritland C.E."/>
            <person name="Bousquet J."/>
            <person name="Jones S.J."/>
            <person name="Bohlmann J."/>
            <person name="Birol I."/>
        </authorList>
    </citation>
    <scope>NUCLEOTIDE SEQUENCE [LARGE SCALE GENOMIC DNA]</scope>
    <source>
        <tissue evidence="2">Flushing bud</tissue>
    </source>
</reference>
<feature type="compositionally biased region" description="Polar residues" evidence="1">
    <location>
        <begin position="37"/>
        <end position="48"/>
    </location>
</feature>
<keyword evidence="2" id="KW-0496">Mitochondrion</keyword>
<comment type="caution">
    <text evidence="2">The sequence shown here is derived from an EMBL/GenBank/DDBJ whole genome shotgun (WGS) entry which is preliminary data.</text>
</comment>
<dbReference type="EMBL" id="LKAM01000001">
    <property type="protein sequence ID" value="KUM51031.1"/>
    <property type="molecule type" value="Genomic_DNA"/>
</dbReference>
<name>A0A101M4P3_PICGL</name>